<dbReference type="EMBL" id="JOWA01000103">
    <property type="protein sequence ID" value="KEZ42002.1"/>
    <property type="molecule type" value="Genomic_DNA"/>
</dbReference>
<evidence type="ECO:0000256" key="1">
    <source>
        <dbReference type="ARBA" id="ARBA00010552"/>
    </source>
</evidence>
<dbReference type="Proteomes" id="UP000028545">
    <property type="component" value="Unassembled WGS sequence"/>
</dbReference>
<dbReference type="InterPro" id="IPR006175">
    <property type="entry name" value="YjgF/YER057c/UK114"/>
</dbReference>
<dbReference type="KEGG" id="sapo:SAPIO_CDS6394"/>
<dbReference type="HOGENOM" id="CLU_100715_7_2_1"/>
<dbReference type="PANTHER" id="PTHR11803">
    <property type="entry name" value="2-IMINOBUTANOATE/2-IMINOPROPANOATE DEAMINASE RIDA"/>
    <property type="match status" value="1"/>
</dbReference>
<proteinExistence type="inferred from homology"/>
<dbReference type="GeneID" id="27725466"/>
<evidence type="ECO:0000313" key="2">
    <source>
        <dbReference type="EMBL" id="KEZ42002.1"/>
    </source>
</evidence>
<dbReference type="Pfam" id="PF01042">
    <property type="entry name" value="Ribonuc_L-PSP"/>
    <property type="match status" value="1"/>
</dbReference>
<reference evidence="2 3" key="1">
    <citation type="journal article" date="2014" name="Genome Announc.">
        <title>Draft genome sequence of the pathogenic fungus Scedosporium apiospermum.</title>
        <authorList>
            <person name="Vandeputte P."/>
            <person name="Ghamrawi S."/>
            <person name="Rechenmann M."/>
            <person name="Iltis A."/>
            <person name="Giraud S."/>
            <person name="Fleury M."/>
            <person name="Thornton C."/>
            <person name="Delhaes L."/>
            <person name="Meyer W."/>
            <person name="Papon N."/>
            <person name="Bouchara J.P."/>
        </authorList>
    </citation>
    <scope>NUCLEOTIDE SEQUENCE [LARGE SCALE GENOMIC DNA]</scope>
    <source>
        <strain evidence="2 3">IHEM 14462</strain>
    </source>
</reference>
<dbReference type="PANTHER" id="PTHR11803:SF42">
    <property type="entry name" value="MMF1"/>
    <property type="match status" value="1"/>
</dbReference>
<dbReference type="OMA" id="PPARICC"/>
<dbReference type="GO" id="GO:0005739">
    <property type="term" value="C:mitochondrion"/>
    <property type="evidence" value="ECO:0007669"/>
    <property type="project" value="TreeGrafter"/>
</dbReference>
<dbReference type="InterPro" id="IPR035959">
    <property type="entry name" value="RutC-like_sf"/>
</dbReference>
<accession>A0A084G3U0</accession>
<comment type="similarity">
    <text evidence="1">Belongs to the RutC family.</text>
</comment>
<gene>
    <name evidence="2" type="ORF">SAPIO_CDS6394</name>
</gene>
<dbReference type="NCBIfam" id="TIGR00004">
    <property type="entry name" value="Rid family detoxifying hydrolase"/>
    <property type="match status" value="1"/>
</dbReference>
<dbReference type="SUPFAM" id="SSF55298">
    <property type="entry name" value="YjgF-like"/>
    <property type="match status" value="1"/>
</dbReference>
<name>A0A084G3U0_PSEDA</name>
<organism evidence="2 3">
    <name type="scientific">Pseudallescheria apiosperma</name>
    <name type="common">Scedosporium apiospermum</name>
    <dbReference type="NCBI Taxonomy" id="563466"/>
    <lineage>
        <taxon>Eukaryota</taxon>
        <taxon>Fungi</taxon>
        <taxon>Dikarya</taxon>
        <taxon>Ascomycota</taxon>
        <taxon>Pezizomycotina</taxon>
        <taxon>Sordariomycetes</taxon>
        <taxon>Hypocreomycetidae</taxon>
        <taxon>Microascales</taxon>
        <taxon>Microascaceae</taxon>
        <taxon>Scedosporium</taxon>
    </lineage>
</organism>
<evidence type="ECO:0000313" key="3">
    <source>
        <dbReference type="Proteomes" id="UP000028545"/>
    </source>
</evidence>
<dbReference type="RefSeq" id="XP_016641801.1">
    <property type="nucleotide sequence ID" value="XM_016788510.1"/>
</dbReference>
<dbReference type="FunFam" id="3.30.1330.40:FF:000001">
    <property type="entry name" value="L-PSP family endoribonuclease"/>
    <property type="match status" value="1"/>
</dbReference>
<protein>
    <submittedName>
        <fullName evidence="2">Uncharacterized protein</fullName>
    </submittedName>
</protein>
<dbReference type="Gene3D" id="3.30.1330.40">
    <property type="entry name" value="RutC-like"/>
    <property type="match status" value="1"/>
</dbReference>
<dbReference type="GO" id="GO:0019239">
    <property type="term" value="F:deaminase activity"/>
    <property type="evidence" value="ECO:0007669"/>
    <property type="project" value="TreeGrafter"/>
</dbReference>
<comment type="caution">
    <text evidence="2">The sequence shown here is derived from an EMBL/GenBank/DDBJ whole genome shotgun (WGS) entry which is preliminary data.</text>
</comment>
<dbReference type="AlphaFoldDB" id="A0A084G3U0"/>
<dbReference type="CDD" id="cd00448">
    <property type="entry name" value="YjgF_YER057c_UK114_family"/>
    <property type="match status" value="1"/>
</dbReference>
<keyword evidence="3" id="KW-1185">Reference proteome</keyword>
<dbReference type="OrthoDB" id="309640at2759"/>
<dbReference type="InterPro" id="IPR006056">
    <property type="entry name" value="RidA"/>
</dbReference>
<dbReference type="GO" id="GO:0005829">
    <property type="term" value="C:cytosol"/>
    <property type="evidence" value="ECO:0007669"/>
    <property type="project" value="TreeGrafter"/>
</dbReference>
<dbReference type="VEuPathDB" id="FungiDB:SAPIO_CDS6394"/>
<sequence>MAPKIEAVFTPEAPKPRPQFSQAIKYNGLVYCSGNIGAISNTNGELVQGTITDRARQALKNISAILEASGSSLRNVLKVNVYITDMANFDAVSEAYDEVFYWEPKPARTWVAVYQLPRGTDVEIECTAALN</sequence>